<dbReference type="Proteomes" id="UP000184112">
    <property type="component" value="Unassembled WGS sequence"/>
</dbReference>
<gene>
    <name evidence="3" type="ORF">SAMN05444388_106191</name>
</gene>
<feature type="domain" description="GmrSD restriction endonucleases N-terminal" evidence="1">
    <location>
        <begin position="8"/>
        <end position="261"/>
    </location>
</feature>
<name>A0A1M5Q4K1_FLAJO</name>
<dbReference type="PANTHER" id="PTHR35149:SF2">
    <property type="entry name" value="DUF262 DOMAIN-CONTAINING PROTEIN"/>
    <property type="match status" value="1"/>
</dbReference>
<evidence type="ECO:0000313" key="3">
    <source>
        <dbReference type="EMBL" id="SHH09197.1"/>
    </source>
</evidence>
<dbReference type="EMBL" id="FQWH01000006">
    <property type="protein sequence ID" value="SHH09197.1"/>
    <property type="molecule type" value="Genomic_DNA"/>
</dbReference>
<protein>
    <submittedName>
        <fullName evidence="3">Uncharacterized conserved protein, contains ParB-like and HNH nuclease domains</fullName>
    </submittedName>
</protein>
<organism evidence="3 4">
    <name type="scientific">Flavobacterium johnsoniae</name>
    <name type="common">Cytophaga johnsonae</name>
    <dbReference type="NCBI Taxonomy" id="986"/>
    <lineage>
        <taxon>Bacteria</taxon>
        <taxon>Pseudomonadati</taxon>
        <taxon>Bacteroidota</taxon>
        <taxon>Flavobacteriia</taxon>
        <taxon>Flavobacteriales</taxon>
        <taxon>Flavobacteriaceae</taxon>
        <taxon>Flavobacterium</taxon>
    </lineage>
</organism>
<dbReference type="RefSeq" id="WP_073409931.1">
    <property type="nucleotide sequence ID" value="NZ_FQWH01000006.1"/>
</dbReference>
<proteinExistence type="predicted"/>
<evidence type="ECO:0000313" key="4">
    <source>
        <dbReference type="Proteomes" id="UP000184112"/>
    </source>
</evidence>
<dbReference type="AlphaFoldDB" id="A0A1M5Q4K1"/>
<feature type="domain" description="GmrSD restriction endonucleases C-terminal" evidence="2">
    <location>
        <begin position="460"/>
        <end position="625"/>
    </location>
</feature>
<reference evidence="3 4" key="1">
    <citation type="submission" date="2016-11" db="EMBL/GenBank/DDBJ databases">
        <authorList>
            <person name="Jaros S."/>
            <person name="Januszkiewicz K."/>
            <person name="Wedrychowicz H."/>
        </authorList>
    </citation>
    <scope>NUCLEOTIDE SEQUENCE [LARGE SCALE GENOMIC DNA]</scope>
    <source>
        <strain evidence="3 4">DSM 6792</strain>
    </source>
</reference>
<dbReference type="Pfam" id="PF03235">
    <property type="entry name" value="GmrSD_N"/>
    <property type="match status" value="1"/>
</dbReference>
<dbReference type="Pfam" id="PF07510">
    <property type="entry name" value="GmrSD_C"/>
    <property type="match status" value="1"/>
</dbReference>
<evidence type="ECO:0000259" key="2">
    <source>
        <dbReference type="Pfam" id="PF07510"/>
    </source>
</evidence>
<sequence length="634" mass="75500">MNLGKPILEELFNKQIRFRIPVFQRHYVWNEQDQLMPLWEDFLNKYNERLSKKKIHPHYTGSIVLFHENTTTSTLSSYSVIDGQQRLTTFQIFIASFREVSRKYLGDESLIKELDKFLFNEKSFGDKDYEMQKFKLEPTKFNKEIFNTIISNTYEKVDELLVLPVLSEYGIGHKTYRQVAKNRNKLLAAYLFFYDQLDNLVSENDGDLTELITQFLLVLKRDFQFVEIGLTQNDDPQMIFETMNGRGASLTETDLIRNYIFMRANSNQENLDKIYEKYWDEFDDPESKFKWHDKTSRGRYFESNLQFFVIDYLTLKLQTEIRYDQVFYFYKLFVINQSNFINVEQELEELNRYSKIFKRLVRPDGNTPFDRLASRLLDMSISTIYPLILYIEGDSEITNNNKNKIYSYLDSYITRRFLCGFTTKNYNNVFLEYLKYLTKNKDADTFKELLNAKTSETNLWPTDNILLEKLLERPLYREEKNKTRSISNILLEVEQSIRGSKQEQVIFLNTGLTIEHLLPQTWFEYWQLDGNTISEDDFKISVHAVMTETDKDGKYHKIENRNKMLHTIGNLTILTSSLNPSVSNSSFDIKKQEIGLQSTVILNTYFLDKPIWDEEQIKKRSQYLYDQIKKIWTA</sequence>
<dbReference type="InterPro" id="IPR011089">
    <property type="entry name" value="GmrSD_C"/>
</dbReference>
<evidence type="ECO:0000259" key="1">
    <source>
        <dbReference type="Pfam" id="PF03235"/>
    </source>
</evidence>
<dbReference type="InterPro" id="IPR004919">
    <property type="entry name" value="GmrSD_N"/>
</dbReference>
<dbReference type="PANTHER" id="PTHR35149">
    <property type="entry name" value="SLL5132 PROTEIN"/>
    <property type="match status" value="1"/>
</dbReference>
<accession>A0A1M5Q4K1</accession>